<sequence>MIVYDVRVDALTSMLDHLRSSGALVGTNILTPPWAIRFEDTAPLTIISMIRGESWLIPATVGPGDDGSPVRLLRGDLAVISGHAPFTVTSDPEAGIEPLYVLNDPTTCTDGSGRVLDPGELMLGVRSCGARLDGEHAMLAATYRTTGAAAERVLSALPRLVLVPQSGQSTPLRLIEDEIARDQPGQQAVLDRLLDLLLVATLRDWFALPETDTPAWYRAMSDPVVGPTLRAIHDRPSAPWTVETLAREANVSRAAYARRFAGLLNEAPIAYLTGWRLCLAADLLRDTDDTVESVARQVGYANAFALSAAFARQFGHRPTEHRRLANGA</sequence>
<dbReference type="PANTHER" id="PTHR46796:SF13">
    <property type="entry name" value="HTH-TYPE TRANSCRIPTIONAL ACTIVATOR RHAS"/>
    <property type="match status" value="1"/>
</dbReference>
<dbReference type="PROSITE" id="PS01124">
    <property type="entry name" value="HTH_ARAC_FAMILY_2"/>
    <property type="match status" value="1"/>
</dbReference>
<dbReference type="Gene3D" id="1.10.10.60">
    <property type="entry name" value="Homeodomain-like"/>
    <property type="match status" value="1"/>
</dbReference>
<dbReference type="Pfam" id="PF12833">
    <property type="entry name" value="HTH_18"/>
    <property type="match status" value="1"/>
</dbReference>
<dbReference type="InterPro" id="IPR050204">
    <property type="entry name" value="AraC_XylS_family_regulators"/>
</dbReference>
<evidence type="ECO:0000313" key="6">
    <source>
        <dbReference type="Proteomes" id="UP000527616"/>
    </source>
</evidence>
<dbReference type="PANTHER" id="PTHR46796">
    <property type="entry name" value="HTH-TYPE TRANSCRIPTIONAL ACTIVATOR RHAS-RELATED"/>
    <property type="match status" value="1"/>
</dbReference>
<feature type="domain" description="HTH araC/xylS-type" evidence="4">
    <location>
        <begin position="226"/>
        <end position="324"/>
    </location>
</feature>
<dbReference type="RefSeq" id="WP_218843773.1">
    <property type="nucleotide sequence ID" value="NZ_JACBZS010000001.1"/>
</dbReference>
<reference evidence="5 6" key="1">
    <citation type="submission" date="2020-07" db="EMBL/GenBank/DDBJ databases">
        <title>Sequencing the genomes of 1000 actinobacteria strains.</title>
        <authorList>
            <person name="Klenk H.-P."/>
        </authorList>
    </citation>
    <scope>NUCLEOTIDE SEQUENCE [LARGE SCALE GENOMIC DNA]</scope>
    <source>
        <strain evidence="5 6">DSM 103164</strain>
    </source>
</reference>
<evidence type="ECO:0000259" key="4">
    <source>
        <dbReference type="PROSITE" id="PS01124"/>
    </source>
</evidence>
<dbReference type="SUPFAM" id="SSF46689">
    <property type="entry name" value="Homeodomain-like"/>
    <property type="match status" value="1"/>
</dbReference>
<evidence type="ECO:0000256" key="3">
    <source>
        <dbReference type="ARBA" id="ARBA00023163"/>
    </source>
</evidence>
<dbReference type="EMBL" id="JACBZS010000001">
    <property type="protein sequence ID" value="NYI71011.1"/>
    <property type="molecule type" value="Genomic_DNA"/>
</dbReference>
<evidence type="ECO:0000256" key="1">
    <source>
        <dbReference type="ARBA" id="ARBA00023015"/>
    </source>
</evidence>
<dbReference type="Proteomes" id="UP000527616">
    <property type="component" value="Unassembled WGS sequence"/>
</dbReference>
<dbReference type="GO" id="GO:0003700">
    <property type="term" value="F:DNA-binding transcription factor activity"/>
    <property type="evidence" value="ECO:0007669"/>
    <property type="project" value="InterPro"/>
</dbReference>
<protein>
    <submittedName>
        <fullName evidence="5">AraC-like DNA-binding protein</fullName>
    </submittedName>
</protein>
<keyword evidence="6" id="KW-1185">Reference proteome</keyword>
<dbReference type="InterPro" id="IPR032783">
    <property type="entry name" value="AraC_lig"/>
</dbReference>
<keyword evidence="3" id="KW-0804">Transcription</keyword>
<name>A0A7Z0D932_9ACTN</name>
<evidence type="ECO:0000313" key="5">
    <source>
        <dbReference type="EMBL" id="NYI71011.1"/>
    </source>
</evidence>
<keyword evidence="2 5" id="KW-0238">DNA-binding</keyword>
<dbReference type="InterPro" id="IPR018060">
    <property type="entry name" value="HTH_AraC"/>
</dbReference>
<dbReference type="Pfam" id="PF12852">
    <property type="entry name" value="Cupin_6"/>
    <property type="match status" value="1"/>
</dbReference>
<gene>
    <name evidence="5" type="ORF">GGQ54_001571</name>
</gene>
<accession>A0A7Z0D932</accession>
<dbReference type="InterPro" id="IPR009057">
    <property type="entry name" value="Homeodomain-like_sf"/>
</dbReference>
<dbReference type="GO" id="GO:0043565">
    <property type="term" value="F:sequence-specific DNA binding"/>
    <property type="evidence" value="ECO:0007669"/>
    <property type="project" value="InterPro"/>
</dbReference>
<keyword evidence="1" id="KW-0805">Transcription regulation</keyword>
<dbReference type="SMART" id="SM00342">
    <property type="entry name" value="HTH_ARAC"/>
    <property type="match status" value="1"/>
</dbReference>
<dbReference type="AlphaFoldDB" id="A0A7Z0D932"/>
<evidence type="ECO:0000256" key="2">
    <source>
        <dbReference type="ARBA" id="ARBA00023125"/>
    </source>
</evidence>
<organism evidence="5 6">
    <name type="scientific">Naumannella cuiyingiana</name>
    <dbReference type="NCBI Taxonomy" id="1347891"/>
    <lineage>
        <taxon>Bacteria</taxon>
        <taxon>Bacillati</taxon>
        <taxon>Actinomycetota</taxon>
        <taxon>Actinomycetes</taxon>
        <taxon>Propionibacteriales</taxon>
        <taxon>Propionibacteriaceae</taxon>
        <taxon>Naumannella</taxon>
    </lineage>
</organism>
<comment type="caution">
    <text evidence="5">The sequence shown here is derived from an EMBL/GenBank/DDBJ whole genome shotgun (WGS) entry which is preliminary data.</text>
</comment>
<proteinExistence type="predicted"/>